<dbReference type="EMBL" id="BSXT01013979">
    <property type="protein sequence ID" value="GMF91563.1"/>
    <property type="molecule type" value="Genomic_DNA"/>
</dbReference>
<dbReference type="GO" id="GO:0008270">
    <property type="term" value="F:zinc ion binding"/>
    <property type="evidence" value="ECO:0007669"/>
    <property type="project" value="UniProtKB-KW"/>
</dbReference>
<feature type="compositionally biased region" description="Polar residues" evidence="2">
    <location>
        <begin position="172"/>
        <end position="186"/>
    </location>
</feature>
<reference evidence="4" key="1">
    <citation type="submission" date="2023-04" db="EMBL/GenBank/DDBJ databases">
        <title>Phytophthora fragariaefolia NBRC 109709.</title>
        <authorList>
            <person name="Ichikawa N."/>
            <person name="Sato H."/>
            <person name="Tonouchi N."/>
        </authorList>
    </citation>
    <scope>NUCLEOTIDE SEQUENCE</scope>
    <source>
        <strain evidence="4">NBRC 109709</strain>
    </source>
</reference>
<organism evidence="4 5">
    <name type="scientific">Phytophthora fragariaefolia</name>
    <dbReference type="NCBI Taxonomy" id="1490495"/>
    <lineage>
        <taxon>Eukaryota</taxon>
        <taxon>Sar</taxon>
        <taxon>Stramenopiles</taxon>
        <taxon>Oomycota</taxon>
        <taxon>Peronosporomycetes</taxon>
        <taxon>Peronosporales</taxon>
        <taxon>Peronosporaceae</taxon>
        <taxon>Phytophthora</taxon>
    </lineage>
</organism>
<proteinExistence type="predicted"/>
<dbReference type="Pfam" id="PF00098">
    <property type="entry name" value="zf-CCHC"/>
    <property type="match status" value="1"/>
</dbReference>
<keyword evidence="1" id="KW-0479">Metal-binding</keyword>
<keyword evidence="1" id="KW-0863">Zinc-finger</keyword>
<feature type="region of interest" description="Disordered" evidence="2">
    <location>
        <begin position="153"/>
        <end position="186"/>
    </location>
</feature>
<sequence length="226" mass="25216">MLVPDNPRSDRVSKCSYRVDLDLIVYRNVCTRSIRSWIIIIPIAIIPISLICNPDPSQSTHHRRYRVAPDRSASISISAFPHLRSKSAVLGLEHRDQSNRRGDKGRHVHEGKDGPVKTYLFREYPDTREAAITLAMLEAFSLRQAKLHANVPRPIPRPVVKPTGGPEPMDLSSATTAGPQQRRGSTNGRCFLCGTNGHYARECTAPVHAAKGRRDDTGYRHGQPKN</sequence>
<dbReference type="GO" id="GO:0003676">
    <property type="term" value="F:nucleic acid binding"/>
    <property type="evidence" value="ECO:0007669"/>
    <property type="project" value="InterPro"/>
</dbReference>
<dbReference type="SUPFAM" id="SSF57756">
    <property type="entry name" value="Retrovirus zinc finger-like domains"/>
    <property type="match status" value="1"/>
</dbReference>
<keyword evidence="1" id="KW-0862">Zinc</keyword>
<feature type="domain" description="CCHC-type" evidence="3">
    <location>
        <begin position="189"/>
        <end position="203"/>
    </location>
</feature>
<evidence type="ECO:0000256" key="1">
    <source>
        <dbReference type="PROSITE-ProRule" id="PRU00047"/>
    </source>
</evidence>
<evidence type="ECO:0000259" key="3">
    <source>
        <dbReference type="PROSITE" id="PS50158"/>
    </source>
</evidence>
<name>A0A9W6YLK3_9STRA</name>
<evidence type="ECO:0000313" key="4">
    <source>
        <dbReference type="EMBL" id="GMF91563.1"/>
    </source>
</evidence>
<evidence type="ECO:0000256" key="2">
    <source>
        <dbReference type="SAM" id="MobiDB-lite"/>
    </source>
</evidence>
<dbReference type="AlphaFoldDB" id="A0A9W6YLK3"/>
<dbReference type="PROSITE" id="PS50158">
    <property type="entry name" value="ZF_CCHC"/>
    <property type="match status" value="1"/>
</dbReference>
<dbReference type="SMART" id="SM00343">
    <property type="entry name" value="ZnF_C2HC"/>
    <property type="match status" value="1"/>
</dbReference>
<dbReference type="InterPro" id="IPR001878">
    <property type="entry name" value="Znf_CCHC"/>
</dbReference>
<gene>
    <name evidence="4" type="ORF">Pfra01_002904800</name>
</gene>
<comment type="caution">
    <text evidence="4">The sequence shown here is derived from an EMBL/GenBank/DDBJ whole genome shotgun (WGS) entry which is preliminary data.</text>
</comment>
<accession>A0A9W6YLK3</accession>
<keyword evidence="5" id="KW-1185">Reference proteome</keyword>
<dbReference type="OrthoDB" id="164966at2759"/>
<evidence type="ECO:0000313" key="5">
    <source>
        <dbReference type="Proteomes" id="UP001165121"/>
    </source>
</evidence>
<protein>
    <submittedName>
        <fullName evidence="4">Unnamed protein product</fullName>
    </submittedName>
</protein>
<dbReference type="InterPro" id="IPR036875">
    <property type="entry name" value="Znf_CCHC_sf"/>
</dbReference>
<dbReference type="Proteomes" id="UP001165121">
    <property type="component" value="Unassembled WGS sequence"/>
</dbReference>
<dbReference type="Gene3D" id="4.10.60.10">
    <property type="entry name" value="Zinc finger, CCHC-type"/>
    <property type="match status" value="1"/>
</dbReference>